<dbReference type="Proteomes" id="UP000284557">
    <property type="component" value="Unassembled WGS sequence"/>
</dbReference>
<feature type="compositionally biased region" description="Pro residues" evidence="1">
    <location>
        <begin position="784"/>
        <end position="800"/>
    </location>
</feature>
<feature type="compositionally biased region" description="Low complexity" evidence="1">
    <location>
        <begin position="730"/>
        <end position="759"/>
    </location>
</feature>
<accession>A0ABD7HMY9</accession>
<feature type="compositionally biased region" description="Low complexity" evidence="1">
    <location>
        <begin position="515"/>
        <end position="524"/>
    </location>
</feature>
<feature type="compositionally biased region" description="Gly residues" evidence="1">
    <location>
        <begin position="525"/>
        <end position="536"/>
    </location>
</feature>
<feature type="region of interest" description="Disordered" evidence="1">
    <location>
        <begin position="460"/>
        <end position="614"/>
    </location>
</feature>
<feature type="compositionally biased region" description="Low complexity" evidence="1">
    <location>
        <begin position="12"/>
        <end position="23"/>
    </location>
</feature>
<dbReference type="RefSeq" id="WP_119596522.1">
    <property type="nucleotide sequence ID" value="NZ_QXBN01000012.1"/>
</dbReference>
<protein>
    <submittedName>
        <fullName evidence="2">Uncharacterized protein</fullName>
    </submittedName>
</protein>
<proteinExistence type="predicted"/>
<evidence type="ECO:0000313" key="2">
    <source>
        <dbReference type="EMBL" id="RIT36877.1"/>
    </source>
</evidence>
<evidence type="ECO:0000313" key="3">
    <source>
        <dbReference type="Proteomes" id="UP000284557"/>
    </source>
</evidence>
<comment type="caution">
    <text evidence="2">The sequence shown here is derived from an EMBL/GenBank/DDBJ whole genome shotgun (WGS) entry which is preliminary data.</text>
</comment>
<gene>
    <name evidence="2" type="ORF">D2E76_16645</name>
</gene>
<sequence>MTAAYATSNDPTVVSSTGVQVTTEPMFGGRDLSDVSGPNGLSSPDVSDFAFVAGSTVAGGWAAIPRASSGGQGRLTDMKDKATERITEAHRQAAADSQEAKMWNKADKDGTLDAKVKQQTDDAVKPLAEQARKDAVAEHLKAAGGNASDSAVQQEAAKAGKEAAKKAAAEAEKTVGKKIASRAAEMAAKRTAMLAARQAGLRAAALAAGAAIPGPGWLVAAGFLVGSVLLDSEIRNMITGVFASGMDANQPPAPPQTKWLPATDDNRQNDIKKADVKLAALNEHISGIEPGSRKLWHLQDSEVPALTDMSAARTKFKEAFALADDVTGQYISLLESAPDDSWGQKMKAARRDAAQVIADFGPKAGVPLATALGTAASAGNEAYQQVREGNANARQQLANSHGRFLGFIGGGYGADNLSANIPAIEDAARGVAAADKMITDAVRDWNTAAVRTNGDDILATDNFVPARKTPEEGEKPREEQKPEHPIVTSPSKDTDPLPKPEPTVPQGLNNPLNSNPFGAGPMGNPFGGGGPAGGGPKPLSDIMSNLPEPPKKKDAGEIRSDDVLPKEKKDDGKKKDTELPEEPKPGPKTIPAAYVPPSPKPGTQHPGTAPSAVVNIPGIGPVDFKDPKIAELVQKIQNAEDGAPVTVRAGAQELGIPVGGLGKDIGPVVAPGDLKPGHIVSSSDGKDYIYVGEDQVLGEDKKLYPLSKVATFDNNTDGVFRLDTGFQPENPGAPAAANGGAPQHPAMAPPAAGDQQHPAGTPPPPAGAQQHPAAGQQPVIVPADPGPSGTPPADPPPPGSVPGQAPIDPKNILF</sequence>
<feature type="region of interest" description="Disordered" evidence="1">
    <location>
        <begin position="720"/>
        <end position="814"/>
    </location>
</feature>
<feature type="compositionally biased region" description="Low complexity" evidence="1">
    <location>
        <begin position="767"/>
        <end position="783"/>
    </location>
</feature>
<feature type="region of interest" description="Disordered" evidence="1">
    <location>
        <begin position="1"/>
        <end position="40"/>
    </location>
</feature>
<feature type="compositionally biased region" description="Basic and acidic residues" evidence="1">
    <location>
        <begin position="549"/>
        <end position="585"/>
    </location>
</feature>
<evidence type="ECO:0000256" key="1">
    <source>
        <dbReference type="SAM" id="MobiDB-lite"/>
    </source>
</evidence>
<name>A0ABD7HMY9_9MYCO</name>
<dbReference type="EMBL" id="QXBN01000012">
    <property type="protein sequence ID" value="RIT36877.1"/>
    <property type="molecule type" value="Genomic_DNA"/>
</dbReference>
<feature type="compositionally biased region" description="Polar residues" evidence="1">
    <location>
        <begin position="1"/>
        <end position="11"/>
    </location>
</feature>
<dbReference type="AlphaFoldDB" id="A0ABD7HMY9"/>
<feature type="compositionally biased region" description="Basic and acidic residues" evidence="1">
    <location>
        <begin position="468"/>
        <end position="484"/>
    </location>
</feature>
<reference evidence="2 3" key="1">
    <citation type="submission" date="2018-08" db="EMBL/GenBank/DDBJ databases">
        <title>Linezolid Resistance in Mycobacterium abscessus: MIC Distribution and Comprehensive Investigation of Resistance Mechanisms.</title>
        <authorList>
            <person name="Ye M."/>
            <person name="Xu L."/>
            <person name="Zou Y."/>
            <person name="Li B."/>
            <person name="Guo Q."/>
            <person name="Zhang Y."/>
            <person name="Zhan M."/>
            <person name="Xu B."/>
            <person name="Yu F."/>
            <person name="Zhang Z."/>
            <person name="Chu H."/>
        </authorList>
    </citation>
    <scope>NUCLEOTIDE SEQUENCE [LARGE SCALE GENOMIC DNA]</scope>
    <source>
        <strain evidence="2 3">G143</strain>
    </source>
</reference>
<organism evidence="2 3">
    <name type="scientific">Mycobacteroides abscessus</name>
    <dbReference type="NCBI Taxonomy" id="36809"/>
    <lineage>
        <taxon>Bacteria</taxon>
        <taxon>Bacillati</taxon>
        <taxon>Actinomycetota</taxon>
        <taxon>Actinomycetes</taxon>
        <taxon>Mycobacteriales</taxon>
        <taxon>Mycobacteriaceae</taxon>
        <taxon>Mycobacteroides</taxon>
    </lineage>
</organism>